<keyword evidence="12" id="KW-1185">Reference proteome</keyword>
<organism evidence="11 12">
    <name type="scientific">Glossina brevipalpis</name>
    <dbReference type="NCBI Taxonomy" id="37001"/>
    <lineage>
        <taxon>Eukaryota</taxon>
        <taxon>Metazoa</taxon>
        <taxon>Ecdysozoa</taxon>
        <taxon>Arthropoda</taxon>
        <taxon>Hexapoda</taxon>
        <taxon>Insecta</taxon>
        <taxon>Pterygota</taxon>
        <taxon>Neoptera</taxon>
        <taxon>Endopterygota</taxon>
        <taxon>Diptera</taxon>
        <taxon>Brachycera</taxon>
        <taxon>Muscomorpha</taxon>
        <taxon>Hippoboscoidea</taxon>
        <taxon>Glossinidae</taxon>
        <taxon>Glossina</taxon>
    </lineage>
</organism>
<proteinExistence type="predicted"/>
<evidence type="ECO:0000313" key="12">
    <source>
        <dbReference type="Proteomes" id="UP000091820"/>
    </source>
</evidence>
<dbReference type="InterPro" id="IPR036122">
    <property type="entry name" value="CaM-bd_dom_sf"/>
</dbReference>
<keyword evidence="6" id="KW-0472">Membrane</keyword>
<evidence type="ECO:0000259" key="10">
    <source>
        <dbReference type="Pfam" id="PF02888"/>
    </source>
</evidence>
<dbReference type="GO" id="GO:0016020">
    <property type="term" value="C:membrane"/>
    <property type="evidence" value="ECO:0007669"/>
    <property type="project" value="UniProtKB-SubCell"/>
</dbReference>
<feature type="domain" description="Calmodulin-binding" evidence="10">
    <location>
        <begin position="4"/>
        <end position="31"/>
    </location>
</feature>
<feature type="compositionally biased region" description="Polar residues" evidence="9">
    <location>
        <begin position="191"/>
        <end position="210"/>
    </location>
</feature>
<evidence type="ECO:0000256" key="4">
    <source>
        <dbReference type="ARBA" id="ARBA00022989"/>
    </source>
</evidence>
<accession>A0A1A9WAW0</accession>
<dbReference type="EnsemblMetazoa" id="GBRI012632-RA">
    <property type="protein sequence ID" value="GBRI012632-PA"/>
    <property type="gene ID" value="GBRI012632"/>
</dbReference>
<keyword evidence="7" id="KW-0407">Ion channel</keyword>
<dbReference type="InterPro" id="IPR004178">
    <property type="entry name" value="CaM-bd_dom"/>
</dbReference>
<sequence length="210" mass="24215">MNTMNRLRKVKMDQRKLMDNANTITDMAKTQNSVYEIISDMSSRQDTIEERLTNLEDKLQALQVDFNYLKCLQYFLENVKYNFGEIVFLFQEHMESLPEIITRCLTQHQERLEQRKNFLHPDTAATSLQPPHTPTPMFNPPSMVFPHSRPNCFLHRSVPSSNNVAATYHWPTSPILPPISSRTPHLVPDTHMSSNGSAVNNYTSSNKYGS</sequence>
<evidence type="ECO:0000256" key="8">
    <source>
        <dbReference type="SAM" id="Coils"/>
    </source>
</evidence>
<reference evidence="11" key="2">
    <citation type="submission" date="2020-05" db="UniProtKB">
        <authorList>
            <consortium name="EnsemblMetazoa"/>
        </authorList>
    </citation>
    <scope>IDENTIFICATION</scope>
    <source>
        <strain evidence="11">IAEA</strain>
    </source>
</reference>
<keyword evidence="2" id="KW-0813">Transport</keyword>
<comment type="subcellular location">
    <subcellularLocation>
        <location evidence="1">Membrane</location>
        <topology evidence="1">Multi-pass membrane protein</topology>
    </subcellularLocation>
</comment>
<feature type="region of interest" description="Disordered" evidence="9">
    <location>
        <begin position="179"/>
        <end position="210"/>
    </location>
</feature>
<dbReference type="STRING" id="37001.A0A1A9WAW0"/>
<evidence type="ECO:0000256" key="1">
    <source>
        <dbReference type="ARBA" id="ARBA00004141"/>
    </source>
</evidence>
<evidence type="ECO:0000256" key="5">
    <source>
        <dbReference type="ARBA" id="ARBA00023065"/>
    </source>
</evidence>
<keyword evidence="8" id="KW-0175">Coiled coil</keyword>
<evidence type="ECO:0000256" key="9">
    <source>
        <dbReference type="SAM" id="MobiDB-lite"/>
    </source>
</evidence>
<dbReference type="AlphaFoldDB" id="A0A1A9WAW0"/>
<name>A0A1A9WAW0_9MUSC</name>
<dbReference type="Pfam" id="PF02888">
    <property type="entry name" value="CaMBD"/>
    <property type="match status" value="1"/>
</dbReference>
<dbReference type="SUPFAM" id="SSF81327">
    <property type="entry name" value="Small-conductance potassium channel"/>
    <property type="match status" value="1"/>
</dbReference>
<evidence type="ECO:0000256" key="2">
    <source>
        <dbReference type="ARBA" id="ARBA00022448"/>
    </source>
</evidence>
<dbReference type="Proteomes" id="UP000091820">
    <property type="component" value="Unassembled WGS sequence"/>
</dbReference>
<dbReference type="GO" id="GO:0016286">
    <property type="term" value="F:small conductance calcium-activated potassium channel activity"/>
    <property type="evidence" value="ECO:0007669"/>
    <property type="project" value="InterPro"/>
</dbReference>
<keyword evidence="4" id="KW-1133">Transmembrane helix</keyword>
<keyword evidence="3" id="KW-0812">Transmembrane</keyword>
<evidence type="ECO:0000256" key="6">
    <source>
        <dbReference type="ARBA" id="ARBA00023136"/>
    </source>
</evidence>
<protein>
    <recommendedName>
        <fullName evidence="10">Calmodulin-binding domain-containing protein</fullName>
    </recommendedName>
</protein>
<evidence type="ECO:0000256" key="3">
    <source>
        <dbReference type="ARBA" id="ARBA00022692"/>
    </source>
</evidence>
<dbReference type="VEuPathDB" id="VectorBase:GBRI012632"/>
<feature type="coiled-coil region" evidence="8">
    <location>
        <begin position="38"/>
        <end position="65"/>
    </location>
</feature>
<reference evidence="12" key="1">
    <citation type="submission" date="2014-03" db="EMBL/GenBank/DDBJ databases">
        <authorList>
            <person name="Aksoy S."/>
            <person name="Warren W."/>
            <person name="Wilson R.K."/>
        </authorList>
    </citation>
    <scope>NUCLEOTIDE SEQUENCE [LARGE SCALE GENOMIC DNA]</scope>
    <source>
        <strain evidence="12">IAEA</strain>
    </source>
</reference>
<evidence type="ECO:0000313" key="11">
    <source>
        <dbReference type="EnsemblMetazoa" id="GBRI012632-PA"/>
    </source>
</evidence>
<dbReference type="InterPro" id="IPR015449">
    <property type="entry name" value="K_chnl_Ca-activ_SK"/>
</dbReference>
<evidence type="ECO:0000256" key="7">
    <source>
        <dbReference type="ARBA" id="ARBA00023303"/>
    </source>
</evidence>
<dbReference type="Gene3D" id="1.10.287.70">
    <property type="match status" value="1"/>
</dbReference>
<dbReference type="GO" id="GO:0005516">
    <property type="term" value="F:calmodulin binding"/>
    <property type="evidence" value="ECO:0007669"/>
    <property type="project" value="InterPro"/>
</dbReference>
<keyword evidence="5" id="KW-0406">Ion transport</keyword>
<dbReference type="PANTHER" id="PTHR10153">
    <property type="entry name" value="SMALL CONDUCTANCE CALCIUM-ACTIVATED POTASSIUM CHANNEL"/>
    <property type="match status" value="1"/>
</dbReference>